<accession>A0A132BCA0</accession>
<protein>
    <submittedName>
        <fullName evidence="9">Ketoacyl-synt-domain-containing protein</fullName>
    </submittedName>
</protein>
<dbReference type="Pfam" id="PF00698">
    <property type="entry name" value="Acyl_transf_1"/>
    <property type="match status" value="1"/>
</dbReference>
<dbReference type="Pfam" id="PF08242">
    <property type="entry name" value="Methyltransf_12"/>
    <property type="match status" value="1"/>
</dbReference>
<keyword evidence="4" id="KW-0808">Transferase</keyword>
<dbReference type="RefSeq" id="XP_018064248.1">
    <property type="nucleotide sequence ID" value="XM_018218844.1"/>
</dbReference>
<dbReference type="InterPro" id="IPR057326">
    <property type="entry name" value="KR_dom"/>
</dbReference>
<dbReference type="Gene3D" id="3.40.50.150">
    <property type="entry name" value="Vaccinia Virus protein VP39"/>
    <property type="match status" value="1"/>
</dbReference>
<dbReference type="Pfam" id="PF00109">
    <property type="entry name" value="ketoacyl-synt"/>
    <property type="match status" value="1"/>
</dbReference>
<dbReference type="SUPFAM" id="SSF53901">
    <property type="entry name" value="Thiolase-like"/>
    <property type="match status" value="1"/>
</dbReference>
<dbReference type="KEGG" id="psco:LY89DRAFT_723760"/>
<dbReference type="InterPro" id="IPR016039">
    <property type="entry name" value="Thiolase-like"/>
</dbReference>
<name>A0A132BCA0_MOLSC</name>
<dbReference type="InterPro" id="IPR020841">
    <property type="entry name" value="PKS_Beta-ketoAc_synthase_dom"/>
</dbReference>
<dbReference type="Proteomes" id="UP000070700">
    <property type="component" value="Unassembled WGS sequence"/>
</dbReference>
<evidence type="ECO:0000256" key="3">
    <source>
        <dbReference type="ARBA" id="ARBA00022603"/>
    </source>
</evidence>
<dbReference type="PANTHER" id="PTHR43775:SF20">
    <property type="entry name" value="HYBRID PKS-NRPS SYNTHETASE APDA"/>
    <property type="match status" value="1"/>
</dbReference>
<dbReference type="CDD" id="cd00833">
    <property type="entry name" value="PKS"/>
    <property type="match status" value="1"/>
</dbReference>
<dbReference type="PROSITE" id="PS00606">
    <property type="entry name" value="KS3_1"/>
    <property type="match status" value="1"/>
</dbReference>
<sequence length="1973" mass="216820">MGSQGTQAVHCFPREPIAIVGSSFRFPGGATSPSKLWDLLERPRDVLQEIPESRFSTKTFYHQDGQHHGSMNVKHAYLLDEDPRAFDRDFFSINPKEAEAMDPQQRVLLETVYEGVESAGYSMQQLRGSRTAVLVGCMSYDYHFMAIRGIDSLPRYHATGTAASILANRISYFFDWRGPSATIDTACSSSLVALHQAVSALWNGEVDMAVAAGSNLILGPEPFVSESKLNMLSPNGRSFMWDASADGYTRGEGFCAVFLKTLSRALADGDHIESIVRETGVNSDGKTPGITMPSSESQAQLILDTYARCGLDPTLESDRPQYFEAHGTGTPAGDPIEARAIQTVFFPDGETGRLMVGSIKTVIGHTEGTAGVAGVLKVSLAVQHGVIPANLHFKNLNPKIRPYYTNLQIPSSTTPWPPVSQGSPRRVSVNSFGFGGTNAHAIIESWDSHGVLSNGHTAGNQALTSVPANGPFPTYNAGPFLLSASSGQALASSAEAMISYLRANPDVNLDRLGYSLMKRTAFPFRVAFSATSTEKLADKIEASKDSLQNASRAMAIPETLPLRILGVFTGQGAQWATMGAELYGASDVFRRAIDKMQQSLDSLPAEDRPNWSLVDQLQAAPASSRVGEAAISQPLCTALQVALVDTLHAASIHFDAVIGHSSGEIAAAYAAGYLNAFDAIRVAHYRGVHSVLAQGEFGEALAVAASNSQTSCTIAGDAEAIEEAFARLQERGIFARMLQSCANPYLDSMRRCRVKLQKGYKQCRWYSSVWGSDGRSRSFDQADGRLLEGPYWLDNMTQTVLFSQALTRALSEDQCFDAILEVEPHPALKGPCSETIKMLTGLSIPYSGLLKRGESAVESLADAMGFLWKSFASQREILLAAAGYLSMAYEAVIRLVDDQQQVRLVELHDLDIVRAMRVQEDSSGLEVVFTLRVTTQTNDCISAELSCYTGAVDAVQPLGVPQTDMTVHFTGRARLWLGQPMEDVLPFRKQPVLTMETLDMGHLYSNLSKEGFNYTDLFQAKAMRRRLNSAVVTLSSPPEHTQIRNSMHPAPLDTAFHGLFAGFSYPGDGRIGSIYLPTRVDYVRISMMQSESQDPVLKADATVTSTDKNIVVGDLDLFDAATLRTEVQLRGVHLTPVGNHRDPWLYASPTWIRDAEYGIPPSKAVKISDAELVLYEQLTRTAYFYLRRLRKMILKQELLIMSKYRKHMMTWILDHLLPQIEAGEHPEIRPEWKDDTLEMVQEWRASQPADNNDMNILHAMGKNLVSVVRGITQPLKVLMQDSLLDRLYVEGIGFKHGNADLGTLVKQLTHRQPRMRMVEVGAGTGGTTRTVLDAIGNHYLSYTYTDISTGFFENARTVFSQHSGKLNFKTLNIENSPEDQGFTTGSYDMVISSNCLHATRRLEETLRNCRQLLRPGGKLVLIEITRDFLPLQLIMSTLSGWFFGIKDGRVWAPTVNLQRWDELLRATGFSGVDVSSTPSFASVIMAEEVDQTFQLIRDPFSISLEAIPAMGDIIIVGGGASTKLPSHVQAVLLAAVPSKTVTLHPGLEGIHVPKGAVVLSLCDLDCPVFRDMDEKRFKGLQNVMEIADAVLWVSSSARRGENPDKTYLLCGMTGDLGISVCLWMIENGARNMVLTSRNPNVSPDVLDYMSSKGALVRPMAVDITNMDSLRAAYADIKSNMPRIGGVMNAAMVLRDRFFHHMSWDDFAAVFAPKVAGSKNLDDMFGTEPLDFFICFSSTTSIVGSFGQSAYAAANHYMARLIKSRLRRGLAGSVIHISILTGFGYIFRRDAEHADTIHKAILPRMERQSETDLHEMLAEAIVCGRPGSGQPSELITGIRTVFQEDWREDPRLSCYMGQQKLEDDSDRGQAGNTISVKEQLTGAENPAECLAVLVKCFLLALGNMLEIDPAHVNSNASVAILGIDSLIAIRIREWFLREIGVDVPVLKVMSDTYSIFRMCDDALVDWRRASKTSK</sequence>
<dbReference type="Gene3D" id="3.10.129.110">
    <property type="entry name" value="Polyketide synthase dehydratase"/>
    <property type="match status" value="1"/>
</dbReference>
<dbReference type="OrthoDB" id="329835at2759"/>
<keyword evidence="2" id="KW-0597">Phosphoprotein</keyword>
<dbReference type="PANTHER" id="PTHR43775">
    <property type="entry name" value="FATTY ACID SYNTHASE"/>
    <property type="match status" value="1"/>
</dbReference>
<dbReference type="GO" id="GO:0008168">
    <property type="term" value="F:methyltransferase activity"/>
    <property type="evidence" value="ECO:0007669"/>
    <property type="project" value="UniProtKB-KW"/>
</dbReference>
<dbReference type="Gene3D" id="3.40.50.720">
    <property type="entry name" value="NAD(P)-binding Rossmann-like Domain"/>
    <property type="match status" value="1"/>
</dbReference>
<dbReference type="PROSITE" id="PS52004">
    <property type="entry name" value="KS3_2"/>
    <property type="match status" value="1"/>
</dbReference>
<dbReference type="Pfam" id="PF14765">
    <property type="entry name" value="PS-DH"/>
    <property type="match status" value="1"/>
</dbReference>
<dbReference type="Pfam" id="PF16197">
    <property type="entry name" value="KAsynt_C_assoc"/>
    <property type="match status" value="1"/>
</dbReference>
<dbReference type="InterPro" id="IPR014030">
    <property type="entry name" value="Ketoacyl_synth_N"/>
</dbReference>
<feature type="region of interest" description="C-terminal hotdog fold" evidence="6">
    <location>
        <begin position="995"/>
        <end position="1143"/>
    </location>
</feature>
<dbReference type="CDD" id="cd02440">
    <property type="entry name" value="AdoMet_MTases"/>
    <property type="match status" value="1"/>
</dbReference>
<dbReference type="STRING" id="149040.A0A132BCA0"/>
<evidence type="ECO:0000256" key="2">
    <source>
        <dbReference type="ARBA" id="ARBA00022553"/>
    </source>
</evidence>
<dbReference type="Pfam" id="PF08659">
    <property type="entry name" value="KR"/>
    <property type="match status" value="1"/>
</dbReference>
<dbReference type="InterPro" id="IPR049551">
    <property type="entry name" value="PKS_DH_C"/>
</dbReference>
<proteinExistence type="predicted"/>
<dbReference type="InterPro" id="IPR049900">
    <property type="entry name" value="PKS_mFAS_DH"/>
</dbReference>
<keyword evidence="3" id="KW-0489">Methyltransferase</keyword>
<dbReference type="EMBL" id="KQ947430">
    <property type="protein sequence ID" value="KUJ09893.1"/>
    <property type="molecule type" value="Genomic_DNA"/>
</dbReference>
<dbReference type="SUPFAM" id="SSF52151">
    <property type="entry name" value="FabD/lysophospholipase-like"/>
    <property type="match status" value="1"/>
</dbReference>
<dbReference type="GO" id="GO:0004315">
    <property type="term" value="F:3-oxoacyl-[acyl-carrier-protein] synthase activity"/>
    <property type="evidence" value="ECO:0007669"/>
    <property type="project" value="InterPro"/>
</dbReference>
<keyword evidence="1" id="KW-0596">Phosphopantetheine</keyword>
<dbReference type="SUPFAM" id="SSF47336">
    <property type="entry name" value="ACP-like"/>
    <property type="match status" value="1"/>
</dbReference>
<dbReference type="GO" id="GO:0032259">
    <property type="term" value="P:methylation"/>
    <property type="evidence" value="ECO:0007669"/>
    <property type="project" value="UniProtKB-KW"/>
</dbReference>
<dbReference type="InterPro" id="IPR050091">
    <property type="entry name" value="PKS_NRPS_Biosynth_Enz"/>
</dbReference>
<feature type="domain" description="PKS/mFAS DH" evidence="8">
    <location>
        <begin position="837"/>
        <end position="1143"/>
    </location>
</feature>
<evidence type="ECO:0000313" key="9">
    <source>
        <dbReference type="EMBL" id="KUJ09893.1"/>
    </source>
</evidence>
<dbReference type="InParanoid" id="A0A132BCA0"/>
<evidence type="ECO:0000256" key="1">
    <source>
        <dbReference type="ARBA" id="ARBA00022450"/>
    </source>
</evidence>
<dbReference type="InterPro" id="IPR016035">
    <property type="entry name" value="Acyl_Trfase/lysoPLipase"/>
</dbReference>
<dbReference type="InterPro" id="IPR014031">
    <property type="entry name" value="Ketoacyl_synth_C"/>
</dbReference>
<dbReference type="Gene3D" id="3.40.47.10">
    <property type="match status" value="1"/>
</dbReference>
<dbReference type="GeneID" id="28828570"/>
<dbReference type="GO" id="GO:0044550">
    <property type="term" value="P:secondary metabolite biosynthetic process"/>
    <property type="evidence" value="ECO:0007669"/>
    <property type="project" value="TreeGrafter"/>
</dbReference>
<dbReference type="GO" id="GO:0004312">
    <property type="term" value="F:fatty acid synthase activity"/>
    <property type="evidence" value="ECO:0007669"/>
    <property type="project" value="TreeGrafter"/>
</dbReference>
<dbReference type="SUPFAM" id="SSF53335">
    <property type="entry name" value="S-adenosyl-L-methionine-dependent methyltransferases"/>
    <property type="match status" value="1"/>
</dbReference>
<dbReference type="PROSITE" id="PS52019">
    <property type="entry name" value="PKS_MFAS_DH"/>
    <property type="match status" value="1"/>
</dbReference>
<feature type="region of interest" description="N-terminal hotdog fold" evidence="6">
    <location>
        <begin position="837"/>
        <end position="980"/>
    </location>
</feature>
<feature type="domain" description="Ketosynthase family 3 (KS3)" evidence="7">
    <location>
        <begin position="14"/>
        <end position="445"/>
    </location>
</feature>
<evidence type="ECO:0000259" key="8">
    <source>
        <dbReference type="PROSITE" id="PS52019"/>
    </source>
</evidence>
<dbReference type="InterPro" id="IPR001227">
    <property type="entry name" value="Ac_transferase_dom_sf"/>
</dbReference>
<dbReference type="InterPro" id="IPR036736">
    <property type="entry name" value="ACP-like_sf"/>
</dbReference>
<evidence type="ECO:0000256" key="4">
    <source>
        <dbReference type="ARBA" id="ARBA00022679"/>
    </source>
</evidence>
<evidence type="ECO:0000256" key="6">
    <source>
        <dbReference type="PROSITE-ProRule" id="PRU01363"/>
    </source>
</evidence>
<dbReference type="InterPro" id="IPR018201">
    <property type="entry name" value="Ketoacyl_synth_AS"/>
</dbReference>
<dbReference type="InterPro" id="IPR013217">
    <property type="entry name" value="Methyltransf_12"/>
</dbReference>
<evidence type="ECO:0000259" key="7">
    <source>
        <dbReference type="PROSITE" id="PS52004"/>
    </source>
</evidence>
<dbReference type="InterPro" id="IPR032821">
    <property type="entry name" value="PKS_assoc"/>
</dbReference>
<dbReference type="GO" id="GO:0006633">
    <property type="term" value="P:fatty acid biosynthetic process"/>
    <property type="evidence" value="ECO:0007669"/>
    <property type="project" value="InterPro"/>
</dbReference>
<comment type="caution">
    <text evidence="6">Lacks conserved residue(s) required for the propagation of feature annotation.</text>
</comment>
<dbReference type="SMART" id="SM00827">
    <property type="entry name" value="PKS_AT"/>
    <property type="match status" value="1"/>
</dbReference>
<dbReference type="FunFam" id="3.40.47.10:FF:000019">
    <property type="entry name" value="Polyketide synthase type I"/>
    <property type="match status" value="1"/>
</dbReference>
<keyword evidence="5" id="KW-0511">Multifunctional enzyme</keyword>
<reference evidence="9 10" key="1">
    <citation type="submission" date="2015-10" db="EMBL/GenBank/DDBJ databases">
        <title>Full genome of DAOMC 229536 Phialocephala scopiformis, a fungal endophyte of spruce producing the potent anti-insectan compound rugulosin.</title>
        <authorList>
            <consortium name="DOE Joint Genome Institute"/>
            <person name="Walker A.K."/>
            <person name="Frasz S.L."/>
            <person name="Seifert K.A."/>
            <person name="Miller J.D."/>
            <person name="Mondo S.J."/>
            <person name="Labutti K."/>
            <person name="Lipzen A."/>
            <person name="Dockter R."/>
            <person name="Kennedy M."/>
            <person name="Grigoriev I.V."/>
            <person name="Spatafora J.W."/>
        </authorList>
    </citation>
    <scope>NUCLEOTIDE SEQUENCE [LARGE SCALE GENOMIC DNA]</scope>
    <source>
        <strain evidence="9 10">CBS 120377</strain>
    </source>
</reference>
<dbReference type="SUPFAM" id="SSF51735">
    <property type="entry name" value="NAD(P)-binding Rossmann-fold domains"/>
    <property type="match status" value="1"/>
</dbReference>
<keyword evidence="10" id="KW-1185">Reference proteome</keyword>
<dbReference type="SMART" id="SM00822">
    <property type="entry name" value="PKS_KR"/>
    <property type="match status" value="1"/>
</dbReference>
<dbReference type="SMART" id="SM00825">
    <property type="entry name" value="PKS_KS"/>
    <property type="match status" value="1"/>
</dbReference>
<dbReference type="InterPro" id="IPR014043">
    <property type="entry name" value="Acyl_transferase_dom"/>
</dbReference>
<dbReference type="Pfam" id="PF02801">
    <property type="entry name" value="Ketoacyl-synt_C"/>
    <property type="match status" value="1"/>
</dbReference>
<evidence type="ECO:0000313" key="10">
    <source>
        <dbReference type="Proteomes" id="UP000070700"/>
    </source>
</evidence>
<dbReference type="InterPro" id="IPR029063">
    <property type="entry name" value="SAM-dependent_MTases_sf"/>
</dbReference>
<gene>
    <name evidence="9" type="ORF">LY89DRAFT_723760</name>
</gene>
<dbReference type="InterPro" id="IPR042104">
    <property type="entry name" value="PKS_dehydratase_sf"/>
</dbReference>
<dbReference type="InterPro" id="IPR013968">
    <property type="entry name" value="PKS_KR"/>
</dbReference>
<dbReference type="InterPro" id="IPR036291">
    <property type="entry name" value="NAD(P)-bd_dom_sf"/>
</dbReference>
<evidence type="ECO:0000256" key="5">
    <source>
        <dbReference type="ARBA" id="ARBA00023268"/>
    </source>
</evidence>
<dbReference type="Gene3D" id="3.40.366.10">
    <property type="entry name" value="Malonyl-Coenzyme A Acyl Carrier Protein, domain 2"/>
    <property type="match status" value="1"/>
</dbReference>
<organism evidence="9 10">
    <name type="scientific">Mollisia scopiformis</name>
    <name type="common">Conifer needle endophyte fungus</name>
    <name type="synonym">Phialocephala scopiformis</name>
    <dbReference type="NCBI Taxonomy" id="149040"/>
    <lineage>
        <taxon>Eukaryota</taxon>
        <taxon>Fungi</taxon>
        <taxon>Dikarya</taxon>
        <taxon>Ascomycota</taxon>
        <taxon>Pezizomycotina</taxon>
        <taxon>Leotiomycetes</taxon>
        <taxon>Helotiales</taxon>
        <taxon>Mollisiaceae</taxon>
        <taxon>Mollisia</taxon>
    </lineage>
</organism>